<organism evidence="11 12">
    <name type="scientific">Mycobacteroides immunogenum</name>
    <dbReference type="NCBI Taxonomy" id="83262"/>
    <lineage>
        <taxon>Bacteria</taxon>
        <taxon>Bacillati</taxon>
        <taxon>Actinomycetota</taxon>
        <taxon>Actinomycetes</taxon>
        <taxon>Mycobacteriales</taxon>
        <taxon>Mycobacteriaceae</taxon>
        <taxon>Mycobacteroides</taxon>
    </lineage>
</organism>
<reference evidence="11 12" key="1">
    <citation type="submission" date="2016-01" db="EMBL/GenBank/DDBJ databases">
        <title>Mycobacterium immunogenum strain CD11_6 genome sequencing and assembly.</title>
        <authorList>
            <person name="Kaur G."/>
            <person name="Nair G.R."/>
            <person name="Mayilraj S."/>
        </authorList>
    </citation>
    <scope>NUCLEOTIDE SEQUENCE [LARGE SCALE GENOMIC DNA]</scope>
    <source>
        <strain evidence="11 12">CD11-6</strain>
    </source>
</reference>
<evidence type="ECO:0000313" key="11">
    <source>
        <dbReference type="EMBL" id="OAT67012.1"/>
    </source>
</evidence>
<feature type="domain" description="Signal transduction histidine kinase subgroup 3 dimerisation and phosphoacceptor" evidence="10">
    <location>
        <begin position="175"/>
        <end position="238"/>
    </location>
</feature>
<evidence type="ECO:0000256" key="6">
    <source>
        <dbReference type="ARBA" id="ARBA00022777"/>
    </source>
</evidence>
<dbReference type="CDD" id="cd16917">
    <property type="entry name" value="HATPase_UhpB-NarQ-NarX-like"/>
    <property type="match status" value="1"/>
</dbReference>
<dbReference type="Gene3D" id="1.20.5.1930">
    <property type="match status" value="1"/>
</dbReference>
<accession>A0A179V7D0</accession>
<gene>
    <name evidence="11" type="ORF">AWB85_15485</name>
</gene>
<dbReference type="RefSeq" id="WP_064632939.1">
    <property type="nucleotide sequence ID" value="NZ_LQYE01000031.1"/>
</dbReference>
<keyword evidence="9" id="KW-0812">Transmembrane</keyword>
<evidence type="ECO:0000256" key="2">
    <source>
        <dbReference type="ARBA" id="ARBA00012438"/>
    </source>
</evidence>
<evidence type="ECO:0000256" key="9">
    <source>
        <dbReference type="SAM" id="Phobius"/>
    </source>
</evidence>
<comment type="catalytic activity">
    <reaction evidence="1">
        <text>ATP + protein L-histidine = ADP + protein N-phospho-L-histidine.</text>
        <dbReference type="EC" id="2.7.13.3"/>
    </reaction>
</comment>
<proteinExistence type="predicted"/>
<evidence type="ECO:0000256" key="1">
    <source>
        <dbReference type="ARBA" id="ARBA00000085"/>
    </source>
</evidence>
<dbReference type="Proteomes" id="UP000186919">
    <property type="component" value="Unassembled WGS sequence"/>
</dbReference>
<evidence type="ECO:0000256" key="8">
    <source>
        <dbReference type="ARBA" id="ARBA00023012"/>
    </source>
</evidence>
<evidence type="ECO:0000256" key="4">
    <source>
        <dbReference type="ARBA" id="ARBA00022679"/>
    </source>
</evidence>
<keyword evidence="7" id="KW-0067">ATP-binding</keyword>
<dbReference type="InterPro" id="IPR036890">
    <property type="entry name" value="HATPase_C_sf"/>
</dbReference>
<keyword evidence="3" id="KW-0597">Phosphoprotein</keyword>
<dbReference type="SUPFAM" id="SSF55874">
    <property type="entry name" value="ATPase domain of HSP90 chaperone/DNA topoisomerase II/histidine kinase"/>
    <property type="match status" value="1"/>
</dbReference>
<dbReference type="AlphaFoldDB" id="A0A179V7D0"/>
<evidence type="ECO:0000256" key="3">
    <source>
        <dbReference type="ARBA" id="ARBA00022553"/>
    </source>
</evidence>
<dbReference type="GO" id="GO:0000155">
    <property type="term" value="F:phosphorelay sensor kinase activity"/>
    <property type="evidence" value="ECO:0007669"/>
    <property type="project" value="InterPro"/>
</dbReference>
<evidence type="ECO:0000256" key="5">
    <source>
        <dbReference type="ARBA" id="ARBA00022741"/>
    </source>
</evidence>
<dbReference type="Gene3D" id="3.30.565.10">
    <property type="entry name" value="Histidine kinase-like ATPase, C-terminal domain"/>
    <property type="match status" value="1"/>
</dbReference>
<dbReference type="GO" id="GO:0016020">
    <property type="term" value="C:membrane"/>
    <property type="evidence" value="ECO:0007669"/>
    <property type="project" value="InterPro"/>
</dbReference>
<dbReference type="EC" id="2.7.13.3" evidence="2"/>
<evidence type="ECO:0000256" key="7">
    <source>
        <dbReference type="ARBA" id="ARBA00022840"/>
    </source>
</evidence>
<keyword evidence="4" id="KW-0808">Transferase</keyword>
<keyword evidence="6" id="KW-0418">Kinase</keyword>
<protein>
    <recommendedName>
        <fullName evidence="2">histidine kinase</fullName>
        <ecNumber evidence="2">2.7.13.3</ecNumber>
    </recommendedName>
</protein>
<evidence type="ECO:0000259" key="10">
    <source>
        <dbReference type="Pfam" id="PF07730"/>
    </source>
</evidence>
<feature type="transmembrane region" description="Helical" evidence="9">
    <location>
        <begin position="121"/>
        <end position="142"/>
    </location>
</feature>
<keyword evidence="9" id="KW-1133">Transmembrane helix</keyword>
<dbReference type="GO" id="GO:0005524">
    <property type="term" value="F:ATP binding"/>
    <property type="evidence" value="ECO:0007669"/>
    <property type="project" value="UniProtKB-KW"/>
</dbReference>
<dbReference type="PANTHER" id="PTHR24421:SF10">
    <property type="entry name" value="NITRATE_NITRITE SENSOR PROTEIN NARQ"/>
    <property type="match status" value="1"/>
</dbReference>
<keyword evidence="9" id="KW-0472">Membrane</keyword>
<dbReference type="EMBL" id="LQYE01000031">
    <property type="protein sequence ID" value="OAT67012.1"/>
    <property type="molecule type" value="Genomic_DNA"/>
</dbReference>
<keyword evidence="5" id="KW-0547">Nucleotide-binding</keyword>
<feature type="transmembrane region" description="Helical" evidence="9">
    <location>
        <begin position="95"/>
        <end position="115"/>
    </location>
</feature>
<evidence type="ECO:0000313" key="12">
    <source>
        <dbReference type="Proteomes" id="UP000186919"/>
    </source>
</evidence>
<dbReference type="PANTHER" id="PTHR24421">
    <property type="entry name" value="NITRATE/NITRITE SENSOR PROTEIN NARX-RELATED"/>
    <property type="match status" value="1"/>
</dbReference>
<keyword evidence="8" id="KW-0902">Two-component regulatory system</keyword>
<sequence length="374" mass="40164">MSSAAEKLEWGGPLDILLVLSSAADAATASMFHDRNSGVFAAVCAGIAVVALLFRHRAPYFVFAATVPALVLGKVILAPLVALYTIAEKRRARGLLLTCTLVAFVVYAINEFWVLDHPVRVILQDIIYAAMYAGTPVLLGLLTRTRSELSARLKEIQTARRDQQRLLVDKALARERADLAREMHDVVSHQVSLIAVQAGALQVTSTDSASIQTARTIRALSARTLDELRDMVRVLRASGTGREFVMDPLPGIGDISELLAASGIDSSITAKDLSDVEISPAVQRAAYRATQEGLTNIHKHAPGASAALDLRMDEGFLVVTLTNTRPVLPPSAFPSDQNGLLGLRERAELLGGSLRTQHLTGGGFELVVRLPAHA</sequence>
<dbReference type="InterPro" id="IPR011712">
    <property type="entry name" value="Sig_transdc_His_kin_sub3_dim/P"/>
</dbReference>
<name>A0A179V7D0_9MYCO</name>
<dbReference type="GO" id="GO:0046983">
    <property type="term" value="F:protein dimerization activity"/>
    <property type="evidence" value="ECO:0007669"/>
    <property type="project" value="InterPro"/>
</dbReference>
<dbReference type="InterPro" id="IPR050482">
    <property type="entry name" value="Sensor_HK_TwoCompSys"/>
</dbReference>
<comment type="caution">
    <text evidence="11">The sequence shown here is derived from an EMBL/GenBank/DDBJ whole genome shotgun (WGS) entry which is preliminary data.</text>
</comment>
<dbReference type="Pfam" id="PF07730">
    <property type="entry name" value="HisKA_3"/>
    <property type="match status" value="1"/>
</dbReference>
<feature type="transmembrane region" description="Helical" evidence="9">
    <location>
        <begin position="37"/>
        <end position="54"/>
    </location>
</feature>
<feature type="transmembrane region" description="Helical" evidence="9">
    <location>
        <begin position="60"/>
        <end position="83"/>
    </location>
</feature>